<dbReference type="AlphaFoldDB" id="A0A1Q8V583"/>
<evidence type="ECO:0000256" key="1">
    <source>
        <dbReference type="SAM" id="MobiDB-lite"/>
    </source>
</evidence>
<feature type="compositionally biased region" description="Basic and acidic residues" evidence="1">
    <location>
        <begin position="259"/>
        <end position="279"/>
    </location>
</feature>
<proteinExistence type="predicted"/>
<organism evidence="2 3">
    <name type="scientific">Actinomyces oris</name>
    <dbReference type="NCBI Taxonomy" id="544580"/>
    <lineage>
        <taxon>Bacteria</taxon>
        <taxon>Bacillati</taxon>
        <taxon>Actinomycetota</taxon>
        <taxon>Actinomycetes</taxon>
        <taxon>Actinomycetales</taxon>
        <taxon>Actinomycetaceae</taxon>
        <taxon>Actinomyces</taxon>
    </lineage>
</organism>
<dbReference type="EMBL" id="MSKK01000071">
    <property type="protein sequence ID" value="OLO43223.1"/>
    <property type="molecule type" value="Genomic_DNA"/>
</dbReference>
<sequence length="466" mass="49653">MVAWSDVCRWNPEPLAQAAESLGRASGALTSIRGEAQSARTRVVSEAPSVTAARGAQGRCEARHGELIGRVRGMHRATWDACDGVEMVRRSVLACQDYAAEHPAVVLHDDGSVSASPEAKASGSGGASVGGESGGSSDSAAAEAAKVAGQVAELQAMVSATLAQANQVDQSYAAALTMVMAADKSGDPPNSNQPARTRDTRDRSSAGRAGKRTGRSNAGREKRKDGDKPDNQGQGLHDPVAGEHAEMPGVKPWQYGGDSKNEGSGEYGREKPTAKDHAVHQAASMFATACAPFWPDASKNLQHFLGNTGDPHPIDVDGMLNDLPELKNHSRKEVENLAKQAVEDAKNAGMTEPLTYPFDSSWDGMDIDKSANPNWYYATGKYQTATDGTITVYPPKDGSSTWTYKYNYRTHVADRSNWDGNKSTNIFGFKIEDKQLQRLHAVGLAKEYDLSGESSIESGSGEVEVK</sequence>
<gene>
    <name evidence="2" type="ORF">BKH31_12710</name>
</gene>
<comment type="caution">
    <text evidence="2">The sequence shown here is derived from an EMBL/GenBank/DDBJ whole genome shotgun (WGS) entry which is preliminary data.</text>
</comment>
<feature type="compositionally biased region" description="Gly residues" evidence="1">
    <location>
        <begin position="123"/>
        <end position="134"/>
    </location>
</feature>
<protein>
    <submittedName>
        <fullName evidence="2">Uncharacterized protein</fullName>
    </submittedName>
</protein>
<evidence type="ECO:0000313" key="2">
    <source>
        <dbReference type="EMBL" id="OLO43223.1"/>
    </source>
</evidence>
<accession>A0A1Q8V583</accession>
<feature type="region of interest" description="Disordered" evidence="1">
    <location>
        <begin position="182"/>
        <end position="279"/>
    </location>
</feature>
<name>A0A1Q8V583_9ACTO</name>
<dbReference type="Proteomes" id="UP000186471">
    <property type="component" value="Unassembled WGS sequence"/>
</dbReference>
<reference evidence="2 3" key="1">
    <citation type="submission" date="2016-12" db="EMBL/GenBank/DDBJ databases">
        <title>Genomic comparison of strains in the 'Actinomyces naeslundii' group.</title>
        <authorList>
            <person name="Mughal S.R."/>
            <person name="Do T."/>
            <person name="Gilbert S.C."/>
            <person name="Witherden E.A."/>
            <person name="Didelot X."/>
            <person name="Beighton D."/>
        </authorList>
    </citation>
    <scope>NUCLEOTIDE SEQUENCE [LARGE SCALE GENOMIC DNA]</scope>
    <source>
        <strain evidence="2 3">R21091</strain>
    </source>
</reference>
<feature type="compositionally biased region" description="Basic and acidic residues" evidence="1">
    <location>
        <begin position="218"/>
        <end position="230"/>
    </location>
</feature>
<evidence type="ECO:0000313" key="3">
    <source>
        <dbReference type="Proteomes" id="UP000186471"/>
    </source>
</evidence>
<feature type="region of interest" description="Disordered" evidence="1">
    <location>
        <begin position="112"/>
        <end position="138"/>
    </location>
</feature>
<feature type="compositionally biased region" description="Basic and acidic residues" evidence="1">
    <location>
        <begin position="196"/>
        <end position="205"/>
    </location>
</feature>